<feature type="region of interest" description="Disordered" evidence="1">
    <location>
        <begin position="61"/>
        <end position="80"/>
    </location>
</feature>
<name>A0AAD6WWW3_9AGAR</name>
<evidence type="ECO:0000313" key="3">
    <source>
        <dbReference type="Proteomes" id="UP001218188"/>
    </source>
</evidence>
<protein>
    <recommendedName>
        <fullName evidence="4">SAM domain-containing protein</fullName>
    </recommendedName>
</protein>
<keyword evidence="3" id="KW-1185">Reference proteome</keyword>
<evidence type="ECO:0008006" key="4">
    <source>
        <dbReference type="Google" id="ProtNLM"/>
    </source>
</evidence>
<reference evidence="2" key="1">
    <citation type="submission" date="2023-03" db="EMBL/GenBank/DDBJ databases">
        <title>Massive genome expansion in bonnet fungi (Mycena s.s.) driven by repeated elements and novel gene families across ecological guilds.</title>
        <authorList>
            <consortium name="Lawrence Berkeley National Laboratory"/>
            <person name="Harder C.B."/>
            <person name="Miyauchi S."/>
            <person name="Viragh M."/>
            <person name="Kuo A."/>
            <person name="Thoen E."/>
            <person name="Andreopoulos B."/>
            <person name="Lu D."/>
            <person name="Skrede I."/>
            <person name="Drula E."/>
            <person name="Henrissat B."/>
            <person name="Morin E."/>
            <person name="Kohler A."/>
            <person name="Barry K."/>
            <person name="LaButti K."/>
            <person name="Morin E."/>
            <person name="Salamov A."/>
            <person name="Lipzen A."/>
            <person name="Mereny Z."/>
            <person name="Hegedus B."/>
            <person name="Baldrian P."/>
            <person name="Stursova M."/>
            <person name="Weitz H."/>
            <person name="Taylor A."/>
            <person name="Grigoriev I.V."/>
            <person name="Nagy L.G."/>
            <person name="Martin F."/>
            <person name="Kauserud H."/>
        </authorList>
    </citation>
    <scope>NUCLEOTIDE SEQUENCE</scope>
    <source>
        <strain evidence="2">CBHHK200</strain>
    </source>
</reference>
<evidence type="ECO:0000256" key="1">
    <source>
        <dbReference type="SAM" id="MobiDB-lite"/>
    </source>
</evidence>
<dbReference type="AlphaFoldDB" id="A0AAD6WWW3"/>
<evidence type="ECO:0000313" key="2">
    <source>
        <dbReference type="EMBL" id="KAJ7030443.1"/>
    </source>
</evidence>
<organism evidence="2 3">
    <name type="scientific">Mycena alexandri</name>
    <dbReference type="NCBI Taxonomy" id="1745969"/>
    <lineage>
        <taxon>Eukaryota</taxon>
        <taxon>Fungi</taxon>
        <taxon>Dikarya</taxon>
        <taxon>Basidiomycota</taxon>
        <taxon>Agaricomycotina</taxon>
        <taxon>Agaricomycetes</taxon>
        <taxon>Agaricomycetidae</taxon>
        <taxon>Agaricales</taxon>
        <taxon>Marasmiineae</taxon>
        <taxon>Mycenaceae</taxon>
        <taxon>Mycena</taxon>
    </lineage>
</organism>
<feature type="region of interest" description="Disordered" evidence="1">
    <location>
        <begin position="23"/>
        <end position="48"/>
    </location>
</feature>
<accession>A0AAD6WWW3</accession>
<sequence length="170" mass="17930">MSLWSFGYSAYKCLEIQNRPTITLNGGTGGNGGESKKIGGPGGRGAASQISLEDADRFRGALGGNGGKGDERGGEGGVGEGNKFGKRLIPLVNGKVPYLKIVDFCEQYNLEDEIREPLTRHGYVSVKGLLGVTDTTLEKIGFRDGDIAELKSALEEFVAKHGGGEGCMTM</sequence>
<comment type="caution">
    <text evidence="2">The sequence shown here is derived from an EMBL/GenBank/DDBJ whole genome shotgun (WGS) entry which is preliminary data.</text>
</comment>
<dbReference type="Proteomes" id="UP001218188">
    <property type="component" value="Unassembled WGS sequence"/>
</dbReference>
<gene>
    <name evidence="2" type="ORF">C8F04DRAFT_1113683</name>
</gene>
<proteinExistence type="predicted"/>
<feature type="compositionally biased region" description="Gly residues" evidence="1">
    <location>
        <begin position="26"/>
        <end position="45"/>
    </location>
</feature>
<dbReference type="EMBL" id="JARJCM010000091">
    <property type="protein sequence ID" value="KAJ7030443.1"/>
    <property type="molecule type" value="Genomic_DNA"/>
</dbReference>